<dbReference type="VEuPathDB" id="FungiDB:ASPGLDRAFT_117221"/>
<dbReference type="AlphaFoldDB" id="A0A1L9VY79"/>
<reference evidence="12" key="1">
    <citation type="journal article" date="2017" name="Genome Biol.">
        <title>Comparative genomics reveals high biological diversity and specific adaptations in the industrially and medically important fungal genus Aspergillus.</title>
        <authorList>
            <person name="de Vries R.P."/>
            <person name="Riley R."/>
            <person name="Wiebenga A."/>
            <person name="Aguilar-Osorio G."/>
            <person name="Amillis S."/>
            <person name="Uchima C.A."/>
            <person name="Anderluh G."/>
            <person name="Asadollahi M."/>
            <person name="Askin M."/>
            <person name="Barry K."/>
            <person name="Battaglia E."/>
            <person name="Bayram O."/>
            <person name="Benocci T."/>
            <person name="Braus-Stromeyer S.A."/>
            <person name="Caldana C."/>
            <person name="Canovas D."/>
            <person name="Cerqueira G.C."/>
            <person name="Chen F."/>
            <person name="Chen W."/>
            <person name="Choi C."/>
            <person name="Clum A."/>
            <person name="Dos Santos R.A."/>
            <person name="Damasio A.R."/>
            <person name="Diallinas G."/>
            <person name="Emri T."/>
            <person name="Fekete E."/>
            <person name="Flipphi M."/>
            <person name="Freyberg S."/>
            <person name="Gallo A."/>
            <person name="Gournas C."/>
            <person name="Habgood R."/>
            <person name="Hainaut M."/>
            <person name="Harispe M.L."/>
            <person name="Henrissat B."/>
            <person name="Hilden K.S."/>
            <person name="Hope R."/>
            <person name="Hossain A."/>
            <person name="Karabika E."/>
            <person name="Karaffa L."/>
            <person name="Karanyi Z."/>
            <person name="Krasevec N."/>
            <person name="Kuo A."/>
            <person name="Kusch H."/>
            <person name="LaButti K."/>
            <person name="Lagendijk E.L."/>
            <person name="Lapidus A."/>
            <person name="Levasseur A."/>
            <person name="Lindquist E."/>
            <person name="Lipzen A."/>
            <person name="Logrieco A.F."/>
            <person name="MacCabe A."/>
            <person name="Maekelae M.R."/>
            <person name="Malavazi I."/>
            <person name="Melin P."/>
            <person name="Meyer V."/>
            <person name="Mielnichuk N."/>
            <person name="Miskei M."/>
            <person name="Molnar A.P."/>
            <person name="Mule G."/>
            <person name="Ngan C.Y."/>
            <person name="Orejas M."/>
            <person name="Orosz E."/>
            <person name="Ouedraogo J.P."/>
            <person name="Overkamp K.M."/>
            <person name="Park H.-S."/>
            <person name="Perrone G."/>
            <person name="Piumi F."/>
            <person name="Punt P.J."/>
            <person name="Ram A.F."/>
            <person name="Ramon A."/>
            <person name="Rauscher S."/>
            <person name="Record E."/>
            <person name="Riano-Pachon D.M."/>
            <person name="Robert V."/>
            <person name="Roehrig J."/>
            <person name="Ruller R."/>
            <person name="Salamov A."/>
            <person name="Salih N.S."/>
            <person name="Samson R.A."/>
            <person name="Sandor E."/>
            <person name="Sanguinetti M."/>
            <person name="Schuetze T."/>
            <person name="Sepcic K."/>
            <person name="Shelest E."/>
            <person name="Sherlock G."/>
            <person name="Sophianopoulou V."/>
            <person name="Squina F.M."/>
            <person name="Sun H."/>
            <person name="Susca A."/>
            <person name="Todd R.B."/>
            <person name="Tsang A."/>
            <person name="Unkles S.E."/>
            <person name="van de Wiele N."/>
            <person name="van Rossen-Uffink D."/>
            <person name="Oliveira J.V."/>
            <person name="Vesth T.C."/>
            <person name="Visser J."/>
            <person name="Yu J.-H."/>
            <person name="Zhou M."/>
            <person name="Andersen M.R."/>
            <person name="Archer D.B."/>
            <person name="Baker S.E."/>
            <person name="Benoit I."/>
            <person name="Brakhage A.A."/>
            <person name="Braus G.H."/>
            <person name="Fischer R."/>
            <person name="Frisvad J.C."/>
            <person name="Goldman G.H."/>
            <person name="Houbraken J."/>
            <person name="Oakley B."/>
            <person name="Pocsi I."/>
            <person name="Scazzocchio C."/>
            <person name="Seiboth B."/>
            <person name="vanKuyk P.A."/>
            <person name="Wortman J."/>
            <person name="Dyer P.S."/>
            <person name="Grigoriev I.V."/>
        </authorList>
    </citation>
    <scope>NUCLEOTIDE SEQUENCE [LARGE SCALE GENOMIC DNA]</scope>
    <source>
        <strain evidence="12">CBS 516.65</strain>
    </source>
</reference>
<name>A0A1L9VY79_ASPGL</name>
<dbReference type="SMART" id="SM00355">
    <property type="entry name" value="ZnF_C2H2"/>
    <property type="match status" value="5"/>
</dbReference>
<feature type="region of interest" description="Disordered" evidence="9">
    <location>
        <begin position="650"/>
        <end position="680"/>
    </location>
</feature>
<evidence type="ECO:0000313" key="11">
    <source>
        <dbReference type="EMBL" id="OJJ88880.1"/>
    </source>
</evidence>
<dbReference type="SUPFAM" id="SSF57667">
    <property type="entry name" value="beta-beta-alpha zinc fingers"/>
    <property type="match status" value="1"/>
</dbReference>
<evidence type="ECO:0000256" key="6">
    <source>
        <dbReference type="ARBA" id="ARBA00023163"/>
    </source>
</evidence>
<dbReference type="InterPro" id="IPR051061">
    <property type="entry name" value="Zinc_finger_trans_reg"/>
</dbReference>
<evidence type="ECO:0000256" key="1">
    <source>
        <dbReference type="ARBA" id="ARBA00004123"/>
    </source>
</evidence>
<keyword evidence="7" id="KW-0539">Nucleus</keyword>
<evidence type="ECO:0000256" key="5">
    <source>
        <dbReference type="ARBA" id="ARBA00023015"/>
    </source>
</evidence>
<dbReference type="EMBL" id="KV878889">
    <property type="protein sequence ID" value="OJJ88880.1"/>
    <property type="molecule type" value="Genomic_DNA"/>
</dbReference>
<dbReference type="OrthoDB" id="6077919at2759"/>
<protein>
    <recommendedName>
        <fullName evidence="10">C2H2-type domain-containing protein</fullName>
    </recommendedName>
</protein>
<evidence type="ECO:0000256" key="8">
    <source>
        <dbReference type="PROSITE-ProRule" id="PRU00042"/>
    </source>
</evidence>
<evidence type="ECO:0000256" key="2">
    <source>
        <dbReference type="ARBA" id="ARBA00022723"/>
    </source>
</evidence>
<feature type="region of interest" description="Disordered" evidence="9">
    <location>
        <begin position="102"/>
        <end position="166"/>
    </location>
</feature>
<accession>A0A1L9VY79</accession>
<dbReference type="STRING" id="1160497.A0A1L9VY79"/>
<dbReference type="PROSITE" id="PS00028">
    <property type="entry name" value="ZINC_FINGER_C2H2_1"/>
    <property type="match status" value="1"/>
</dbReference>
<feature type="region of interest" description="Disordered" evidence="9">
    <location>
        <begin position="350"/>
        <end position="401"/>
    </location>
</feature>
<feature type="domain" description="C2H2-type" evidence="10">
    <location>
        <begin position="485"/>
        <end position="512"/>
    </location>
</feature>
<evidence type="ECO:0000259" key="10">
    <source>
        <dbReference type="PROSITE" id="PS50157"/>
    </source>
</evidence>
<keyword evidence="3 8" id="KW-0863">Zinc-finger</keyword>
<gene>
    <name evidence="11" type="ORF">ASPGLDRAFT_117221</name>
</gene>
<dbReference type="Gene3D" id="3.30.160.60">
    <property type="entry name" value="Classic Zinc Finger"/>
    <property type="match status" value="1"/>
</dbReference>
<dbReference type="InterPro" id="IPR013087">
    <property type="entry name" value="Znf_C2H2_type"/>
</dbReference>
<dbReference type="GO" id="GO:0006357">
    <property type="term" value="P:regulation of transcription by RNA polymerase II"/>
    <property type="evidence" value="ECO:0007669"/>
    <property type="project" value="TreeGrafter"/>
</dbReference>
<dbReference type="Proteomes" id="UP000184300">
    <property type="component" value="Unassembled WGS sequence"/>
</dbReference>
<dbReference type="PANTHER" id="PTHR46179:SF13">
    <property type="entry name" value="C2H2-TYPE DOMAIN-CONTAINING PROTEIN"/>
    <property type="match status" value="1"/>
</dbReference>
<feature type="compositionally biased region" description="Low complexity" evidence="9">
    <location>
        <begin position="128"/>
        <end position="142"/>
    </location>
</feature>
<sequence length="747" mass="84233">MPASSSHDDPVGFTLGDPTALLGLHLGSDPAIIAHTHTSLPQSLPSHLQLLSSPSIATPDFSQHPGPRRHWDAWNPLLVTNPQPLLNLPPVSTDLRPTYLHQQSAPSERASLHNNSQRSSDSGYETRSTSTASSSAVDTACSPQFASPQGPESACSSPDQDNREVSVQSPIEYIKCDHPNCKWSGRCPSDKRKHEARHKKLFKCDEPNCARREGFGTINDLARHKKCVHKQEPMRGPKVLHVCFGNHCTRKGKMWPRLDNFKQHLTRMHGGEDAAELLKKSEEWYQEYAKTQETMPDGLPRNDMGFFGQQDGCTAVIPSQTVTSSDFQWSLKSESSKTVISESSNRLASLQSSPVAPPMQSSLHDQAATQSPLFKSKYQPPPRMRADSIRSTETARDTNVKTSVTEAAGSVINAMSKLMDRNQHRQQQQLDEGVDMMDPNSELCGRKKELLQKIFAAALDQLSSDQSASRVASDPQPEAGKEGWFTCDNCPKRTRLRCEMKKHQKRHERPYGCTFDGCNKTFGSKADWKRHESSQHFHFQGWRCTMSDPDNSHMTCARLFDQQEVYVQHLREQHCVDEDVVQMAMKNSYLDPNGQEQYWCGFCRDIIPLRSRGLAARNERFNHIDIQHIKKGQRIGDWLPLSGHLTKKQHNEIEYDTRATSDEDYDEDDDDDDNDSSRSTCLWDRMSYDGSRNAISVQRNDIGLKKRRRVSPGSASRKSRRVNSVEDSDCDSTEYDLGLDPVPELFG</sequence>
<keyword evidence="4" id="KW-0862">Zinc</keyword>
<dbReference type="GeneID" id="34456109"/>
<dbReference type="GO" id="GO:0008270">
    <property type="term" value="F:zinc ion binding"/>
    <property type="evidence" value="ECO:0007669"/>
    <property type="project" value="UniProtKB-KW"/>
</dbReference>
<feature type="compositionally biased region" description="Acidic residues" evidence="9">
    <location>
        <begin position="662"/>
        <end position="674"/>
    </location>
</feature>
<keyword evidence="2" id="KW-0479">Metal-binding</keyword>
<dbReference type="GO" id="GO:0005634">
    <property type="term" value="C:nucleus"/>
    <property type="evidence" value="ECO:0007669"/>
    <property type="project" value="UniProtKB-SubCell"/>
</dbReference>
<organism evidence="11 12">
    <name type="scientific">Aspergillus glaucus CBS 516.65</name>
    <dbReference type="NCBI Taxonomy" id="1160497"/>
    <lineage>
        <taxon>Eukaryota</taxon>
        <taxon>Fungi</taxon>
        <taxon>Dikarya</taxon>
        <taxon>Ascomycota</taxon>
        <taxon>Pezizomycotina</taxon>
        <taxon>Eurotiomycetes</taxon>
        <taxon>Eurotiomycetidae</taxon>
        <taxon>Eurotiales</taxon>
        <taxon>Aspergillaceae</taxon>
        <taxon>Aspergillus</taxon>
        <taxon>Aspergillus subgen. Aspergillus</taxon>
    </lineage>
</organism>
<comment type="subcellular location">
    <subcellularLocation>
        <location evidence="1">Nucleus</location>
    </subcellularLocation>
</comment>
<feature type="compositionally biased region" description="Basic and acidic residues" evidence="9">
    <location>
        <begin position="384"/>
        <end position="399"/>
    </location>
</feature>
<keyword evidence="5" id="KW-0805">Transcription regulation</keyword>
<keyword evidence="6" id="KW-0804">Transcription</keyword>
<evidence type="ECO:0000256" key="7">
    <source>
        <dbReference type="ARBA" id="ARBA00023242"/>
    </source>
</evidence>
<evidence type="ECO:0000256" key="3">
    <source>
        <dbReference type="ARBA" id="ARBA00022771"/>
    </source>
</evidence>
<feature type="compositionally biased region" description="Polar residues" evidence="9">
    <location>
        <begin position="350"/>
        <end position="373"/>
    </location>
</feature>
<feature type="compositionally biased region" description="Basic and acidic residues" evidence="9">
    <location>
        <begin position="650"/>
        <end position="661"/>
    </location>
</feature>
<feature type="compositionally biased region" description="Polar residues" evidence="9">
    <location>
        <begin position="154"/>
        <end position="166"/>
    </location>
</feature>
<evidence type="ECO:0000313" key="12">
    <source>
        <dbReference type="Proteomes" id="UP000184300"/>
    </source>
</evidence>
<evidence type="ECO:0000256" key="9">
    <source>
        <dbReference type="SAM" id="MobiDB-lite"/>
    </source>
</evidence>
<dbReference type="RefSeq" id="XP_022405556.1">
    <property type="nucleotide sequence ID" value="XM_022539848.1"/>
</dbReference>
<feature type="region of interest" description="Disordered" evidence="9">
    <location>
        <begin position="703"/>
        <end position="747"/>
    </location>
</feature>
<evidence type="ECO:0000256" key="4">
    <source>
        <dbReference type="ARBA" id="ARBA00022833"/>
    </source>
</evidence>
<feature type="compositionally biased region" description="Polar residues" evidence="9">
    <location>
        <begin position="102"/>
        <end position="127"/>
    </location>
</feature>
<proteinExistence type="predicted"/>
<dbReference type="PANTHER" id="PTHR46179">
    <property type="entry name" value="ZINC FINGER PROTEIN"/>
    <property type="match status" value="1"/>
</dbReference>
<keyword evidence="12" id="KW-1185">Reference proteome</keyword>
<dbReference type="InterPro" id="IPR036236">
    <property type="entry name" value="Znf_C2H2_sf"/>
</dbReference>
<dbReference type="PROSITE" id="PS50157">
    <property type="entry name" value="ZINC_FINGER_C2H2_2"/>
    <property type="match status" value="2"/>
</dbReference>
<feature type="domain" description="C2H2-type" evidence="10">
    <location>
        <begin position="511"/>
        <end position="536"/>
    </location>
</feature>